<dbReference type="EMBL" id="JBANEI010000008">
    <property type="protein sequence ID" value="MEI2682555.1"/>
    <property type="molecule type" value="Genomic_DNA"/>
</dbReference>
<protein>
    <submittedName>
        <fullName evidence="2">Helix-turn-helix domain-containing protein</fullName>
    </submittedName>
</protein>
<name>A0ABU8DI75_ERWAP</name>
<evidence type="ECO:0000313" key="2">
    <source>
        <dbReference type="EMBL" id="MEI2682555.1"/>
    </source>
</evidence>
<evidence type="ECO:0000259" key="1">
    <source>
        <dbReference type="PROSITE" id="PS50943"/>
    </source>
</evidence>
<gene>
    <name evidence="2" type="ORF">V8N49_12920</name>
</gene>
<proteinExistence type="predicted"/>
<feature type="domain" description="HTH cro/C1-type" evidence="1">
    <location>
        <begin position="119"/>
        <end position="152"/>
    </location>
</feature>
<comment type="caution">
    <text evidence="2">The sequence shown here is derived from an EMBL/GenBank/DDBJ whole genome shotgun (WGS) entry which is preliminary data.</text>
</comment>
<evidence type="ECO:0000313" key="3">
    <source>
        <dbReference type="Proteomes" id="UP001306592"/>
    </source>
</evidence>
<accession>A0ABU8DI75</accession>
<dbReference type="GeneID" id="89473047"/>
<dbReference type="SMART" id="SM00530">
    <property type="entry name" value="HTH_XRE"/>
    <property type="match status" value="1"/>
</dbReference>
<dbReference type="Pfam" id="PF01381">
    <property type="entry name" value="HTH_3"/>
    <property type="match status" value="1"/>
</dbReference>
<dbReference type="InterPro" id="IPR010982">
    <property type="entry name" value="Lambda_DNA-bd_dom_sf"/>
</dbReference>
<organism evidence="2 3">
    <name type="scientific">Erwinia aphidicola</name>
    <dbReference type="NCBI Taxonomy" id="68334"/>
    <lineage>
        <taxon>Bacteria</taxon>
        <taxon>Pseudomonadati</taxon>
        <taxon>Pseudomonadota</taxon>
        <taxon>Gammaproteobacteria</taxon>
        <taxon>Enterobacterales</taxon>
        <taxon>Erwiniaceae</taxon>
        <taxon>Erwinia</taxon>
    </lineage>
</organism>
<dbReference type="SUPFAM" id="SSF47413">
    <property type="entry name" value="lambda repressor-like DNA-binding domains"/>
    <property type="match status" value="1"/>
</dbReference>
<dbReference type="CDD" id="cd00093">
    <property type="entry name" value="HTH_XRE"/>
    <property type="match status" value="1"/>
</dbReference>
<dbReference type="Gene3D" id="1.10.260.40">
    <property type="entry name" value="lambda repressor-like DNA-binding domains"/>
    <property type="match status" value="1"/>
</dbReference>
<dbReference type="PROSITE" id="PS50943">
    <property type="entry name" value="HTH_CROC1"/>
    <property type="match status" value="1"/>
</dbReference>
<dbReference type="RefSeq" id="WP_336203232.1">
    <property type="nucleotide sequence ID" value="NZ_JBANEI010000008.1"/>
</dbReference>
<dbReference type="InterPro" id="IPR001387">
    <property type="entry name" value="Cro/C1-type_HTH"/>
</dbReference>
<reference evidence="2 3" key="1">
    <citation type="submission" date="2024-02" db="EMBL/GenBank/DDBJ databases">
        <title>First report Erwinia aphidicola in onion in Chile.</title>
        <authorList>
            <person name="Valenzuela M."/>
            <person name="Pena M."/>
            <person name="Dutta B."/>
        </authorList>
    </citation>
    <scope>NUCLEOTIDE SEQUENCE [LARGE SCALE GENOMIC DNA]</scope>
    <source>
        <strain evidence="2 3">QCJ3A</strain>
    </source>
</reference>
<sequence length="156" mass="17393">MRTMTLNASQLDGLIASLPLLLQTAAAQLEPLSVLVRACTLPVENEADLQGRMALIDELYSHASDVEHFAAQCAERVSDRVYEYEMKQLQVPNVTPGEALSMLMKARKIRQADLRQIATQSVISEVIHGKRSLTVEQIKALARFFRVPLETFMGQP</sequence>
<dbReference type="Proteomes" id="UP001306592">
    <property type="component" value="Unassembled WGS sequence"/>
</dbReference>
<keyword evidence="3" id="KW-1185">Reference proteome</keyword>